<organism evidence="7 8">
    <name type="scientific">Streptomyces antimycoticus</name>
    <dbReference type="NCBI Taxonomy" id="68175"/>
    <lineage>
        <taxon>Bacteria</taxon>
        <taxon>Bacillati</taxon>
        <taxon>Actinomycetota</taxon>
        <taxon>Actinomycetes</taxon>
        <taxon>Kitasatosporales</taxon>
        <taxon>Streptomycetaceae</taxon>
        <taxon>Streptomyces</taxon>
        <taxon>Streptomyces violaceusniger group</taxon>
    </lineage>
</organism>
<dbReference type="Pfam" id="PF00440">
    <property type="entry name" value="TetR_N"/>
    <property type="match status" value="1"/>
</dbReference>
<evidence type="ECO:0000259" key="6">
    <source>
        <dbReference type="PROSITE" id="PS50977"/>
    </source>
</evidence>
<evidence type="ECO:0000256" key="4">
    <source>
        <dbReference type="PROSITE-ProRule" id="PRU00335"/>
    </source>
</evidence>
<dbReference type="Proteomes" id="UP000463951">
    <property type="component" value="Chromosome"/>
</dbReference>
<dbReference type="PANTHER" id="PTHR30055">
    <property type="entry name" value="HTH-TYPE TRANSCRIPTIONAL REGULATOR RUTR"/>
    <property type="match status" value="1"/>
</dbReference>
<feature type="DNA-binding region" description="H-T-H motif" evidence="4">
    <location>
        <begin position="36"/>
        <end position="55"/>
    </location>
</feature>
<protein>
    <submittedName>
        <fullName evidence="7">TetR family transcriptional regulator</fullName>
    </submittedName>
</protein>
<accession>A0A499UIU4</accession>
<evidence type="ECO:0000256" key="2">
    <source>
        <dbReference type="ARBA" id="ARBA00023125"/>
    </source>
</evidence>
<dbReference type="SUPFAM" id="SSF48498">
    <property type="entry name" value="Tetracyclin repressor-like, C-terminal domain"/>
    <property type="match status" value="1"/>
</dbReference>
<dbReference type="InterPro" id="IPR001647">
    <property type="entry name" value="HTH_TetR"/>
</dbReference>
<dbReference type="Gene3D" id="1.10.357.10">
    <property type="entry name" value="Tetracycline Repressor, domain 2"/>
    <property type="match status" value="1"/>
</dbReference>
<evidence type="ECO:0000256" key="3">
    <source>
        <dbReference type="ARBA" id="ARBA00023163"/>
    </source>
</evidence>
<reference evidence="7 8" key="1">
    <citation type="journal article" date="2020" name="Int. J. Syst. Evol. Microbiol.">
        <title>Reclassification of Streptomyces castelarensis and Streptomyces sporoclivatus as later heterotypic synonyms of Streptomyces antimycoticus.</title>
        <authorList>
            <person name="Komaki H."/>
            <person name="Tamura T."/>
        </authorList>
    </citation>
    <scope>NUCLEOTIDE SEQUENCE [LARGE SCALE GENOMIC DNA]</scope>
    <source>
        <strain evidence="7 8">NBRC 100767</strain>
    </source>
</reference>
<dbReference type="InterPro" id="IPR050109">
    <property type="entry name" value="HTH-type_TetR-like_transc_reg"/>
</dbReference>
<dbReference type="EMBL" id="AP019620">
    <property type="protein sequence ID" value="BBJ40190.1"/>
    <property type="molecule type" value="Genomic_DNA"/>
</dbReference>
<evidence type="ECO:0000313" key="8">
    <source>
        <dbReference type="Proteomes" id="UP000463951"/>
    </source>
</evidence>
<keyword evidence="1" id="KW-0805">Transcription regulation</keyword>
<keyword evidence="2 4" id="KW-0238">DNA-binding</keyword>
<dbReference type="Pfam" id="PF21597">
    <property type="entry name" value="TetR_C_43"/>
    <property type="match status" value="1"/>
</dbReference>
<dbReference type="GO" id="GO:0003700">
    <property type="term" value="F:DNA-binding transcription factor activity"/>
    <property type="evidence" value="ECO:0007669"/>
    <property type="project" value="TreeGrafter"/>
</dbReference>
<evidence type="ECO:0000256" key="5">
    <source>
        <dbReference type="SAM" id="MobiDB-lite"/>
    </source>
</evidence>
<dbReference type="PROSITE" id="PS50977">
    <property type="entry name" value="HTH_TETR_2"/>
    <property type="match status" value="1"/>
</dbReference>
<gene>
    <name evidence="7" type="ORF">SSPO_029080</name>
</gene>
<keyword evidence="3" id="KW-0804">Transcription</keyword>
<evidence type="ECO:0000313" key="7">
    <source>
        <dbReference type="EMBL" id="BBJ40190.1"/>
    </source>
</evidence>
<dbReference type="SUPFAM" id="SSF46689">
    <property type="entry name" value="Homeodomain-like"/>
    <property type="match status" value="1"/>
</dbReference>
<evidence type="ECO:0000256" key="1">
    <source>
        <dbReference type="ARBA" id="ARBA00023015"/>
    </source>
</evidence>
<dbReference type="AlphaFoldDB" id="A0A499UIU4"/>
<name>A0A499UIU4_9ACTN</name>
<dbReference type="InterPro" id="IPR049445">
    <property type="entry name" value="TetR_SbtR-like_C"/>
</dbReference>
<dbReference type="InterPro" id="IPR009057">
    <property type="entry name" value="Homeodomain-like_sf"/>
</dbReference>
<dbReference type="PRINTS" id="PR00455">
    <property type="entry name" value="HTHTETR"/>
</dbReference>
<dbReference type="InterPro" id="IPR036271">
    <property type="entry name" value="Tet_transcr_reg_TetR-rel_C_sf"/>
</dbReference>
<dbReference type="PANTHER" id="PTHR30055:SF234">
    <property type="entry name" value="HTH-TYPE TRANSCRIPTIONAL REGULATOR BETI"/>
    <property type="match status" value="1"/>
</dbReference>
<proteinExistence type="predicted"/>
<dbReference type="GO" id="GO:0000976">
    <property type="term" value="F:transcription cis-regulatory region binding"/>
    <property type="evidence" value="ECO:0007669"/>
    <property type="project" value="TreeGrafter"/>
</dbReference>
<feature type="region of interest" description="Disordered" evidence="5">
    <location>
        <begin position="116"/>
        <end position="135"/>
    </location>
</feature>
<sequence>MSPAQPVRRRSDAVANRAALLDAAERVLLRDGPAVPLDVVAREAGVGIATLYRNFADRDELYAAVVHRAHQLVADLAQEAEASAAPPLDALAGFLDRLLAERRRLALPLLSAPGPRPWNGTDPLGPHPQNGHDPLGPRISRSLAAVLKRGVDDGSIRPDATAADLVVTVATLARAQLPSDAWDRAARRIAALVLDGLRARSDTAPLPAGLTGAELDRAMTHSGATGPPTSLSPAAGCAFARIRARPLRGCYTLTDAGCNAPDR</sequence>
<feature type="domain" description="HTH tetR-type" evidence="6">
    <location>
        <begin position="14"/>
        <end position="73"/>
    </location>
</feature>